<evidence type="ECO:0000313" key="1">
    <source>
        <dbReference type="EMBL" id="EFS01605.1"/>
    </source>
</evidence>
<dbReference type="Proteomes" id="UP000004302">
    <property type="component" value="Chromosome"/>
</dbReference>
<dbReference type="HOGENOM" id="CLU_202401_0_0_9"/>
<name>E3ZL94_LISSE</name>
<gene>
    <name evidence="1" type="ORF">NT03LS_0182</name>
</gene>
<sequence length="73" mass="8655">MSDWAKMESSYSYETSMGRGKIHYYKNLKTGDISFYDVKMKVPIPKDLKIRNEHTEDFWIIDLDNNFMPKGAK</sequence>
<reference evidence="1" key="1">
    <citation type="journal article" date="2010" name="Microbiol. Resour. Announc.">
        <title>Comparative genomics of the bacterial genus Listeria: Genome evolution is characterized by limited gene acquisition and limited gene loss.</title>
        <authorList>
            <person name="den Bakker H.C."/>
            <person name="Cummings C.A."/>
            <person name="Ferreira V."/>
            <person name="Vatta P."/>
            <person name="Orsi R.H."/>
            <person name="Degoricija L."/>
            <person name="Barker M."/>
            <person name="Petrauskene O."/>
            <person name="Furtado M.R."/>
            <person name="Wiedmann M."/>
        </authorList>
    </citation>
    <scope>NUCLEOTIDE SEQUENCE [LARGE SCALE GENOMIC DNA]</scope>
    <source>
        <strain evidence="1">FSL N1-067</strain>
    </source>
</reference>
<accession>E3ZL94</accession>
<organism evidence="1">
    <name type="scientific">Listeria seeligeri FSL N1-067</name>
    <dbReference type="NCBI Taxonomy" id="702453"/>
    <lineage>
        <taxon>Bacteria</taxon>
        <taxon>Bacillati</taxon>
        <taxon>Bacillota</taxon>
        <taxon>Bacilli</taxon>
        <taxon>Bacillales</taxon>
        <taxon>Listeriaceae</taxon>
        <taxon>Listeria</taxon>
    </lineage>
</organism>
<protein>
    <submittedName>
        <fullName evidence="1">Uncharacterized protein</fullName>
    </submittedName>
</protein>
<proteinExistence type="predicted"/>
<comment type="caution">
    <text evidence="1">The sequence shown here is derived from an EMBL/GenBank/DDBJ whole genome shotgun (WGS) entry which is preliminary data.</text>
</comment>
<dbReference type="PATRIC" id="fig|702453.3.peg.136"/>
<dbReference type="EMBL" id="ADXJ01000081">
    <property type="protein sequence ID" value="EFS01605.1"/>
    <property type="molecule type" value="Genomic_DNA"/>
</dbReference>
<dbReference type="AlphaFoldDB" id="E3ZL94"/>